<evidence type="ECO:0000256" key="5">
    <source>
        <dbReference type="SAM" id="MobiDB-lite"/>
    </source>
</evidence>
<evidence type="ECO:0000259" key="6">
    <source>
        <dbReference type="PROSITE" id="PS50011"/>
    </source>
</evidence>
<evidence type="ECO:0000313" key="7">
    <source>
        <dbReference type="EMBL" id="KAH7375853.1"/>
    </source>
</evidence>
<evidence type="ECO:0000256" key="4">
    <source>
        <dbReference type="ARBA" id="ARBA00022840"/>
    </source>
</evidence>
<evidence type="ECO:0000256" key="2">
    <source>
        <dbReference type="ARBA" id="ARBA00022741"/>
    </source>
</evidence>
<feature type="compositionally biased region" description="Low complexity" evidence="5">
    <location>
        <begin position="1361"/>
        <end position="1372"/>
    </location>
</feature>
<evidence type="ECO:0000256" key="1">
    <source>
        <dbReference type="ARBA" id="ARBA00022679"/>
    </source>
</evidence>
<evidence type="ECO:0000313" key="8">
    <source>
        <dbReference type="Proteomes" id="UP000813385"/>
    </source>
</evidence>
<reference evidence="7" key="1">
    <citation type="journal article" date="2021" name="Nat. Commun.">
        <title>Genetic determinants of endophytism in the Arabidopsis root mycobiome.</title>
        <authorList>
            <person name="Mesny F."/>
            <person name="Miyauchi S."/>
            <person name="Thiergart T."/>
            <person name="Pickel B."/>
            <person name="Atanasova L."/>
            <person name="Karlsson M."/>
            <person name="Huettel B."/>
            <person name="Barry K.W."/>
            <person name="Haridas S."/>
            <person name="Chen C."/>
            <person name="Bauer D."/>
            <person name="Andreopoulos W."/>
            <person name="Pangilinan J."/>
            <person name="LaButti K."/>
            <person name="Riley R."/>
            <person name="Lipzen A."/>
            <person name="Clum A."/>
            <person name="Drula E."/>
            <person name="Henrissat B."/>
            <person name="Kohler A."/>
            <person name="Grigoriev I.V."/>
            <person name="Martin F.M."/>
            <person name="Hacquard S."/>
        </authorList>
    </citation>
    <scope>NUCLEOTIDE SEQUENCE</scope>
    <source>
        <strain evidence="7">MPI-CAGE-AT-0016</strain>
    </source>
</reference>
<feature type="region of interest" description="Disordered" evidence="5">
    <location>
        <begin position="1281"/>
        <end position="1300"/>
    </location>
</feature>
<dbReference type="Gene3D" id="1.10.510.10">
    <property type="entry name" value="Transferase(Phosphotransferase) domain 1"/>
    <property type="match status" value="1"/>
</dbReference>
<feature type="region of interest" description="Disordered" evidence="5">
    <location>
        <begin position="1"/>
        <end position="140"/>
    </location>
</feature>
<feature type="region of interest" description="Disordered" evidence="5">
    <location>
        <begin position="784"/>
        <end position="804"/>
    </location>
</feature>
<feature type="compositionally biased region" description="Low complexity" evidence="5">
    <location>
        <begin position="1"/>
        <end position="10"/>
    </location>
</feature>
<dbReference type="Proteomes" id="UP000813385">
    <property type="component" value="Unassembled WGS sequence"/>
</dbReference>
<keyword evidence="2" id="KW-0547">Nucleotide-binding</keyword>
<dbReference type="PANTHER" id="PTHR44329">
    <property type="entry name" value="SERINE/THREONINE-PROTEIN KINASE TNNI3K-RELATED"/>
    <property type="match status" value="1"/>
</dbReference>
<feature type="region of interest" description="Disordered" evidence="5">
    <location>
        <begin position="1360"/>
        <end position="1381"/>
    </location>
</feature>
<proteinExistence type="predicted"/>
<feature type="compositionally biased region" description="Basic and acidic residues" evidence="5">
    <location>
        <begin position="1171"/>
        <end position="1196"/>
    </location>
</feature>
<feature type="compositionally biased region" description="Polar residues" evidence="5">
    <location>
        <begin position="1229"/>
        <end position="1242"/>
    </location>
</feature>
<dbReference type="PANTHER" id="PTHR44329:SF288">
    <property type="entry name" value="MITOGEN-ACTIVATED PROTEIN KINASE KINASE KINASE 20"/>
    <property type="match status" value="1"/>
</dbReference>
<organism evidence="7 8">
    <name type="scientific">Plectosphaerella cucumerina</name>
    <dbReference type="NCBI Taxonomy" id="40658"/>
    <lineage>
        <taxon>Eukaryota</taxon>
        <taxon>Fungi</taxon>
        <taxon>Dikarya</taxon>
        <taxon>Ascomycota</taxon>
        <taxon>Pezizomycotina</taxon>
        <taxon>Sordariomycetes</taxon>
        <taxon>Hypocreomycetidae</taxon>
        <taxon>Glomerellales</taxon>
        <taxon>Plectosphaerellaceae</taxon>
        <taxon>Plectosphaerella</taxon>
    </lineage>
</organism>
<keyword evidence="8" id="KW-1185">Reference proteome</keyword>
<keyword evidence="1" id="KW-0808">Transferase</keyword>
<dbReference type="EMBL" id="JAGPXD010000001">
    <property type="protein sequence ID" value="KAH7375853.1"/>
    <property type="molecule type" value="Genomic_DNA"/>
</dbReference>
<feature type="domain" description="Protein kinase" evidence="6">
    <location>
        <begin position="340"/>
        <end position="583"/>
    </location>
</feature>
<feature type="compositionally biased region" description="Polar residues" evidence="5">
    <location>
        <begin position="122"/>
        <end position="137"/>
    </location>
</feature>
<protein>
    <recommendedName>
        <fullName evidence="6">Protein kinase domain-containing protein</fullName>
    </recommendedName>
</protein>
<dbReference type="GO" id="GO:0004674">
    <property type="term" value="F:protein serine/threonine kinase activity"/>
    <property type="evidence" value="ECO:0007669"/>
    <property type="project" value="TreeGrafter"/>
</dbReference>
<feature type="region of interest" description="Disordered" evidence="5">
    <location>
        <begin position="1063"/>
        <end position="1265"/>
    </location>
</feature>
<dbReference type="PROSITE" id="PS50011">
    <property type="entry name" value="PROTEIN_KINASE_DOM"/>
    <property type="match status" value="1"/>
</dbReference>
<feature type="compositionally biased region" description="Basic and acidic residues" evidence="5">
    <location>
        <begin position="666"/>
        <end position="683"/>
    </location>
</feature>
<dbReference type="SUPFAM" id="SSF56112">
    <property type="entry name" value="Protein kinase-like (PK-like)"/>
    <property type="match status" value="1"/>
</dbReference>
<sequence length="1381" mass="150072">MAQIAAVAAADPPPPPPGLFLLRKLFGRNQDASGLPSEAPTDNGPAEPEPEGHVNPDLESDADDHGPGLSNSHRRGRPVVPGLPRAQTFKRQQSEKRVNLAPVEPTPDERRAVSVDRRFHQARSTSQPASQQHSFPRSSAPELLDNSYELQAAPSVSGSLSNEKLDQGVPLALDGNLGKMDVPRYHDLDSAIDPRDAMSETTSQFDAMIHHELEHRWILNLSMHFRDKSKREKFFVTYRENRENDHIWRRVTISLDYRNAPENSLELELAATKYQRDKSAKMYESIRESLQDIQFYDTVTNLKLQTTDGRLHVHVVEDTNEIINYPTVRQVQHLGCRRIRESEIDFDAHMSGFVYRVHVNGEILIKKEIPGPETVDEFLYEINALHSLRDSRDVIRFKGVVVDEQDENVKGLLISYADQGALVDVLFDNRQDSELGTPWPIRERWARQIVQGLADIHECGFVQGDFTLSNIVIDDRNDAKIIDINRRGCPVGWEPPEATALIESGQRLSMYIGVKSDLFQLGMVLWALATQEDEPEIHGRPLQIDPELSVPGWFEEIVRTCLSSDPRQRLQAVSLLSLFPPQADSDTRRREAPTSISVDDGYSMQEYFVESYNDEGQPGIKAVKPPSDWSYVNLGHATKYPQDPYRRSRGRSPPSPLPSHLGQFDHFGKNERLPSWARGEDMPHSYSDVSGDNASDVGRFEDLTPTTAGDVIATPETLAAHLPTVVLENEDGLVDVAAADNSGVMTPESLAVEHHFYGTEPDAAKTPTPRPREVKEHSFIEGWVRSTSPGSPTSIPMPTSSSSAVDGELVHDIRSLVLEPVPDDLPRLDGKSELVTVVAVEPEAVSLVEESALLKQKLSTNCDQNDQVVLPEIPAAAQEEATNVQDNLAVEQKESVIGQEEPAVAQAGSVVAQEESTITQDQSAVAQDLPPTAQEESTVLQEDPAVLQQTTTVTQNEPTIVGEDHLVDQKNPIIGQEEPAAAQEGSAIVLDEPAIVQDGSIAIQEEPAVQEELAVDQREPAISHEEPTVAEEKSAAIPAESTVVVQEEQTVEQKEATAVPDDLAIDPKEPGVSQEEPITAQEASTGMLEESVAVVQEEPAVDQGGPVVDRAEPNTIASDDPAVGQNEVADDKEDPVVAQEQTATVQEGPAVAQEEKAGIVQEAPAIIAQETEQKASEDSVLREQETELEKKDEVQTKQELSADQAQEAPLPLALDSGITAPEGAPDHSNGPQSDESASTAKSPQPEAEAVVVVEVEGEKGQADAEAPLDVAALKTANMEACPTAEVEKQPEEPATTSTPEQAVVVVEAEVASPSAPTETAALEGIGAAHIAAGGTDGELREKELGDDDLLTPMTAAVEVSTATPLTTTTATTEGSGIIPAL</sequence>
<dbReference type="InterPro" id="IPR000719">
    <property type="entry name" value="Prot_kinase_dom"/>
</dbReference>
<dbReference type="InterPro" id="IPR051681">
    <property type="entry name" value="Ser/Thr_Kinases-Pseudokinases"/>
</dbReference>
<feature type="region of interest" description="Disordered" evidence="5">
    <location>
        <begin position="640"/>
        <end position="702"/>
    </location>
</feature>
<dbReference type="Pfam" id="PF00069">
    <property type="entry name" value="Pkinase"/>
    <property type="match status" value="1"/>
</dbReference>
<feature type="compositionally biased region" description="Basic and acidic residues" evidence="5">
    <location>
        <begin position="107"/>
        <end position="119"/>
    </location>
</feature>
<comment type="caution">
    <text evidence="7">The sequence shown here is derived from an EMBL/GenBank/DDBJ whole genome shotgun (WGS) entry which is preliminary data.</text>
</comment>
<evidence type="ECO:0000256" key="3">
    <source>
        <dbReference type="ARBA" id="ARBA00022777"/>
    </source>
</evidence>
<dbReference type="OrthoDB" id="635774at2759"/>
<gene>
    <name evidence="7" type="ORF">B0T11DRAFT_323822</name>
</gene>
<name>A0A8K0TVE1_9PEZI</name>
<feature type="compositionally biased region" description="Low complexity" evidence="5">
    <location>
        <begin position="786"/>
        <end position="803"/>
    </location>
</feature>
<accession>A0A8K0TVE1</accession>
<dbReference type="GO" id="GO:0005524">
    <property type="term" value="F:ATP binding"/>
    <property type="evidence" value="ECO:0007669"/>
    <property type="project" value="UniProtKB-KW"/>
</dbReference>
<dbReference type="InterPro" id="IPR011009">
    <property type="entry name" value="Kinase-like_dom_sf"/>
</dbReference>
<dbReference type="CDD" id="cd00180">
    <property type="entry name" value="PKc"/>
    <property type="match status" value="1"/>
</dbReference>
<keyword evidence="4" id="KW-0067">ATP-binding</keyword>
<keyword evidence="3" id="KW-0418">Kinase</keyword>